<evidence type="ECO:0000256" key="1">
    <source>
        <dbReference type="SAM" id="MobiDB-lite"/>
    </source>
</evidence>
<dbReference type="Gene3D" id="3.40.50.1820">
    <property type="entry name" value="alpha/beta hydrolase"/>
    <property type="match status" value="1"/>
</dbReference>
<dbReference type="PANTHER" id="PTHR48098">
    <property type="entry name" value="ENTEROCHELIN ESTERASE-RELATED"/>
    <property type="match status" value="1"/>
</dbReference>
<dbReference type="EMBL" id="JBHSOC010000024">
    <property type="protein sequence ID" value="MFC5642868.1"/>
    <property type="molecule type" value="Genomic_DNA"/>
</dbReference>
<proteinExistence type="predicted"/>
<keyword evidence="2" id="KW-0812">Transmembrane</keyword>
<gene>
    <name evidence="3" type="ORF">ACFPZF_16080</name>
</gene>
<evidence type="ECO:0000313" key="3">
    <source>
        <dbReference type="EMBL" id="MFC5642868.1"/>
    </source>
</evidence>
<keyword evidence="2" id="KW-1133">Transmembrane helix</keyword>
<keyword evidence="2" id="KW-0472">Membrane</keyword>
<dbReference type="Pfam" id="PF00756">
    <property type="entry name" value="Esterase"/>
    <property type="match status" value="1"/>
</dbReference>
<name>A0ABW0VAF5_9ACTN</name>
<feature type="compositionally biased region" description="Basic and acidic residues" evidence="1">
    <location>
        <begin position="121"/>
        <end position="134"/>
    </location>
</feature>
<comment type="caution">
    <text evidence="3">The sequence shown here is derived from an EMBL/GenBank/DDBJ whole genome shotgun (WGS) entry which is preliminary data.</text>
</comment>
<dbReference type="GO" id="GO:0016787">
    <property type="term" value="F:hydrolase activity"/>
    <property type="evidence" value="ECO:0007669"/>
    <property type="project" value="UniProtKB-KW"/>
</dbReference>
<feature type="compositionally biased region" description="Low complexity" evidence="1">
    <location>
        <begin position="92"/>
        <end position="102"/>
    </location>
</feature>
<dbReference type="InterPro" id="IPR050583">
    <property type="entry name" value="Mycobacterial_A85_antigen"/>
</dbReference>
<dbReference type="RefSeq" id="WP_346145055.1">
    <property type="nucleotide sequence ID" value="NZ_BAAAUA010000019.1"/>
</dbReference>
<dbReference type="SUPFAM" id="SSF53474">
    <property type="entry name" value="alpha/beta-Hydrolases"/>
    <property type="match status" value="1"/>
</dbReference>
<organism evidence="3 4">
    <name type="scientific">Kitasatospora cinereorecta</name>
    <dbReference type="NCBI Taxonomy" id="285560"/>
    <lineage>
        <taxon>Bacteria</taxon>
        <taxon>Bacillati</taxon>
        <taxon>Actinomycetota</taxon>
        <taxon>Actinomycetes</taxon>
        <taxon>Kitasatosporales</taxon>
        <taxon>Streptomycetaceae</taxon>
        <taxon>Kitasatospora</taxon>
    </lineage>
</organism>
<evidence type="ECO:0000313" key="4">
    <source>
        <dbReference type="Proteomes" id="UP001596066"/>
    </source>
</evidence>
<evidence type="ECO:0000256" key="2">
    <source>
        <dbReference type="SAM" id="Phobius"/>
    </source>
</evidence>
<sequence>MGLTSRTLLLFAIEIAVVAVTATIWWWPVLARRGWRAVLGRLGMLLGTQFALLAVLGLLANNYFAFYSSWDDLLGTGNNGPVDVRTKAVGATAGGPAATPAPSEQPTPEPTHGPPLPVQELGREAVDSGGKGRDPKVVGEIRTVRLAGARSGLSTDGYVYLPPQYFQPQYQDRKFPAVIVMTGFPGDAKNLITRLNYPGAALQLNLSGRMQPTVLVLMRPSPAMPADTECEDVQDGPRSATYFAEDVPGSVALSYRVSADPQGWGIMGNSTGGYCALKLAMRHPEALPSAASISGYLKAAEDVSTGDLFKGSQQRRDEADLMWRLTNRPQPAVSLMLAGAEHGDGDFRKETDAFTAAAHPPMTVAVASVPEGGHNFQTWTKLLPPALEFLSQHLKA</sequence>
<feature type="compositionally biased region" description="Pro residues" evidence="1">
    <location>
        <begin position="103"/>
        <end position="117"/>
    </location>
</feature>
<feature type="transmembrane region" description="Helical" evidence="2">
    <location>
        <begin position="7"/>
        <end position="27"/>
    </location>
</feature>
<feature type="region of interest" description="Disordered" evidence="1">
    <location>
        <begin position="92"/>
        <end position="134"/>
    </location>
</feature>
<protein>
    <submittedName>
        <fullName evidence="3">Alpha/beta hydrolase</fullName>
    </submittedName>
</protein>
<dbReference type="InterPro" id="IPR029058">
    <property type="entry name" value="AB_hydrolase_fold"/>
</dbReference>
<dbReference type="PANTHER" id="PTHR48098:SF1">
    <property type="entry name" value="DIACYLGLYCEROL ACYLTRANSFERASE_MYCOLYLTRANSFERASE AG85A"/>
    <property type="match status" value="1"/>
</dbReference>
<dbReference type="Proteomes" id="UP001596066">
    <property type="component" value="Unassembled WGS sequence"/>
</dbReference>
<accession>A0ABW0VAF5</accession>
<keyword evidence="4" id="KW-1185">Reference proteome</keyword>
<dbReference type="InterPro" id="IPR000801">
    <property type="entry name" value="Esterase-like"/>
</dbReference>
<reference evidence="4" key="1">
    <citation type="journal article" date="2019" name="Int. J. Syst. Evol. Microbiol.">
        <title>The Global Catalogue of Microorganisms (GCM) 10K type strain sequencing project: providing services to taxonomists for standard genome sequencing and annotation.</title>
        <authorList>
            <consortium name="The Broad Institute Genomics Platform"/>
            <consortium name="The Broad Institute Genome Sequencing Center for Infectious Disease"/>
            <person name="Wu L."/>
            <person name="Ma J."/>
        </authorList>
    </citation>
    <scope>NUCLEOTIDE SEQUENCE [LARGE SCALE GENOMIC DNA]</scope>
    <source>
        <strain evidence="4">CGMCC 4.1622</strain>
    </source>
</reference>
<keyword evidence="3" id="KW-0378">Hydrolase</keyword>
<feature type="transmembrane region" description="Helical" evidence="2">
    <location>
        <begin position="39"/>
        <end position="60"/>
    </location>
</feature>